<dbReference type="PANTHER" id="PTHR47969">
    <property type="entry name" value="CHROMOSOME-ASSOCIATED KINESIN KIF4A-RELATED"/>
    <property type="match status" value="1"/>
</dbReference>
<gene>
    <name evidence="10" type="ORF">AB1Y20_006424</name>
</gene>
<evidence type="ECO:0000256" key="7">
    <source>
        <dbReference type="SAM" id="Coils"/>
    </source>
</evidence>
<dbReference type="GO" id="GO:0008017">
    <property type="term" value="F:microtubule binding"/>
    <property type="evidence" value="ECO:0007669"/>
    <property type="project" value="InterPro"/>
</dbReference>
<dbReference type="EMBL" id="JBGBPQ010000014">
    <property type="protein sequence ID" value="KAL1511633.1"/>
    <property type="molecule type" value="Genomic_DNA"/>
</dbReference>
<feature type="binding site" evidence="6">
    <location>
        <begin position="187"/>
        <end position="194"/>
    </location>
    <ligand>
        <name>ATP</name>
        <dbReference type="ChEBI" id="CHEBI:30616"/>
    </ligand>
</feature>
<dbReference type="CDD" id="cd00106">
    <property type="entry name" value="KISc"/>
    <property type="match status" value="1"/>
</dbReference>
<dbReference type="InterPro" id="IPR001752">
    <property type="entry name" value="Kinesin_motor_dom"/>
</dbReference>
<feature type="compositionally biased region" description="Low complexity" evidence="8">
    <location>
        <begin position="765"/>
        <end position="778"/>
    </location>
</feature>
<evidence type="ECO:0000259" key="9">
    <source>
        <dbReference type="PROSITE" id="PS50067"/>
    </source>
</evidence>
<feature type="region of interest" description="Disordered" evidence="8">
    <location>
        <begin position="1"/>
        <end position="75"/>
    </location>
</feature>
<evidence type="ECO:0000313" key="11">
    <source>
        <dbReference type="Proteomes" id="UP001515480"/>
    </source>
</evidence>
<sequence length="1045" mass="113106">MDSRQRRPPHAPPRAAVSPLRRATSTPSKLRSTSPLDATSASARLTPPRERRVVSRRSPAQCSRTAPPCSRSAQALHAATTHAGGASACESSELSRGGAGAFRQSNVKVAVRCKPMSSDELSSGETPAILVHGQTVSLSHADGEPHVFAFDHAFGPATDQRSVFTACAAPLVEQLLDGFNATIFAYGQTGSGKTHTMMGSTDDPGIIPRVAFLLFDRMRSYTSSCDHEESTAAAREFSVRATYLQVYNESLYDMLDSEVQSRDLKIRASPQRGVFVHGLSEHEVRCSDDVIDLIERGNRSRATSATKMNAASSRSHAVFTLFVTQDIEESVHASVEGTSLQIEDYDDSLAGGDEEGVADSASVAPMRSHLTRVARRMASKINLVDLAGSERAKLSGADEDSGLMRELVNINRSLSALGNVIAALSDGRATHVPYRDSRLTQLLEESLGGNSATVMITAVSSRAAHAAESLSTLQYAKRAQAIINVSVQGTHTADVSDAMERMAAIAHAQKVAAAEAQQAARGRQAELQAEVERVRAEAEARLAEEQRRAQRREAELQAQLQEASAGRRAEGGEAVRARLAEAEARAAVATRLETELAEAVAELEVVKHRLLRSELDASRRQQLTAREVGQLATLRGERMRLAVELTNGGAREQQLQQQLQQQALEAKENERQLRQLRSEAAAAREAAALAARDEAVVAELRARLAELEGTGARCARAEREKDEAVRQAEAAAREAKHSESAHAAEREARLRLETELQHAKDEAQRAVSSAAESAAKAEGSRQAHAAMQQMAEMQRRHEEEMRVQSAQSDKPVNELRAELARCKSDLQQQQAEVLRLNVANAKLQYDLEAAHAAREREAEHARDAQQRFMELSAQLGDLRGELDACKSARSRVSEEETSKRERREDWHKERCELIRSLAAETKRRDKAAAAEAERSSGPLDATLFEAGAMGNHVEIAHAASVLDSAGGLPQPRPTGEELKSNGPVAVKAHQLPSPSLWNLPPAVTLGSPHSSDARDSLSGSRSTVPNSFLQASGMMSSTDDESDED</sequence>
<evidence type="ECO:0000256" key="3">
    <source>
        <dbReference type="ARBA" id="ARBA00022741"/>
    </source>
</evidence>
<dbReference type="PANTHER" id="PTHR47969:SF15">
    <property type="entry name" value="CHROMOSOME-ASSOCIATED KINESIN KIF4A-RELATED"/>
    <property type="match status" value="1"/>
</dbReference>
<dbReference type="InterPro" id="IPR027417">
    <property type="entry name" value="P-loop_NTPase"/>
</dbReference>
<reference evidence="10 11" key="1">
    <citation type="journal article" date="2024" name="Science">
        <title>Giant polyketide synthase enzymes in the biosynthesis of giant marine polyether toxins.</title>
        <authorList>
            <person name="Fallon T.R."/>
            <person name="Shende V.V."/>
            <person name="Wierzbicki I.H."/>
            <person name="Pendleton A.L."/>
            <person name="Watervoot N.F."/>
            <person name="Auber R.P."/>
            <person name="Gonzalez D.J."/>
            <person name="Wisecaver J.H."/>
            <person name="Moore B.S."/>
        </authorList>
    </citation>
    <scope>NUCLEOTIDE SEQUENCE [LARGE SCALE GENOMIC DNA]</scope>
    <source>
        <strain evidence="10 11">12B1</strain>
    </source>
</reference>
<dbReference type="SMART" id="SM00129">
    <property type="entry name" value="KISc"/>
    <property type="match status" value="1"/>
</dbReference>
<dbReference type="AlphaFoldDB" id="A0AB34J1U8"/>
<dbReference type="GO" id="GO:0003777">
    <property type="term" value="F:microtubule motor activity"/>
    <property type="evidence" value="ECO:0007669"/>
    <property type="project" value="InterPro"/>
</dbReference>
<evidence type="ECO:0000256" key="5">
    <source>
        <dbReference type="ARBA" id="ARBA00023054"/>
    </source>
</evidence>
<feature type="compositionally biased region" description="Basic and acidic residues" evidence="8">
    <location>
        <begin position="715"/>
        <end position="764"/>
    </location>
</feature>
<keyword evidence="4 6" id="KW-0067">ATP-binding</keyword>
<dbReference type="InterPro" id="IPR036961">
    <property type="entry name" value="Kinesin_motor_dom_sf"/>
</dbReference>
<dbReference type="GO" id="GO:0005737">
    <property type="term" value="C:cytoplasm"/>
    <property type="evidence" value="ECO:0007669"/>
    <property type="project" value="UniProtKB-SubCell"/>
</dbReference>
<keyword evidence="2" id="KW-0963">Cytoplasm</keyword>
<dbReference type="PRINTS" id="PR00380">
    <property type="entry name" value="KINESINHEAVY"/>
</dbReference>
<evidence type="ECO:0000256" key="1">
    <source>
        <dbReference type="ARBA" id="ARBA00004496"/>
    </source>
</evidence>
<evidence type="ECO:0000256" key="4">
    <source>
        <dbReference type="ARBA" id="ARBA00022840"/>
    </source>
</evidence>
<accession>A0AB34J1U8</accession>
<dbReference type="PROSITE" id="PS00411">
    <property type="entry name" value="KINESIN_MOTOR_1"/>
    <property type="match status" value="1"/>
</dbReference>
<organism evidence="10 11">
    <name type="scientific">Prymnesium parvum</name>
    <name type="common">Toxic golden alga</name>
    <dbReference type="NCBI Taxonomy" id="97485"/>
    <lineage>
        <taxon>Eukaryota</taxon>
        <taxon>Haptista</taxon>
        <taxon>Haptophyta</taxon>
        <taxon>Prymnesiophyceae</taxon>
        <taxon>Prymnesiales</taxon>
        <taxon>Prymnesiaceae</taxon>
        <taxon>Prymnesium</taxon>
    </lineage>
</organism>
<feature type="compositionally biased region" description="Polar residues" evidence="8">
    <location>
        <begin position="1017"/>
        <end position="1030"/>
    </location>
</feature>
<evidence type="ECO:0000256" key="2">
    <source>
        <dbReference type="ARBA" id="ARBA00022490"/>
    </source>
</evidence>
<keyword evidence="11" id="KW-1185">Reference proteome</keyword>
<dbReference type="GO" id="GO:0007018">
    <property type="term" value="P:microtubule-based movement"/>
    <property type="evidence" value="ECO:0007669"/>
    <property type="project" value="InterPro"/>
</dbReference>
<comment type="caution">
    <text evidence="10">The sequence shown here is derived from an EMBL/GenBank/DDBJ whole genome shotgun (WGS) entry which is preliminary data.</text>
</comment>
<evidence type="ECO:0000256" key="8">
    <source>
        <dbReference type="SAM" id="MobiDB-lite"/>
    </source>
</evidence>
<dbReference type="GO" id="GO:0007052">
    <property type="term" value="P:mitotic spindle organization"/>
    <property type="evidence" value="ECO:0007669"/>
    <property type="project" value="TreeGrafter"/>
</dbReference>
<dbReference type="PROSITE" id="PS50067">
    <property type="entry name" value="KINESIN_MOTOR_2"/>
    <property type="match status" value="1"/>
</dbReference>
<protein>
    <recommendedName>
        <fullName evidence="9">Kinesin motor domain-containing protein</fullName>
    </recommendedName>
</protein>
<dbReference type="Proteomes" id="UP001515480">
    <property type="component" value="Unassembled WGS sequence"/>
</dbReference>
<evidence type="ECO:0000313" key="10">
    <source>
        <dbReference type="EMBL" id="KAL1511633.1"/>
    </source>
</evidence>
<dbReference type="Gene3D" id="3.40.850.10">
    <property type="entry name" value="Kinesin motor domain"/>
    <property type="match status" value="1"/>
</dbReference>
<dbReference type="InterPro" id="IPR019821">
    <property type="entry name" value="Kinesin_motor_CS"/>
</dbReference>
<proteinExistence type="inferred from homology"/>
<feature type="compositionally biased region" description="Polar residues" evidence="8">
    <location>
        <begin position="23"/>
        <end position="43"/>
    </location>
</feature>
<dbReference type="GO" id="GO:0005875">
    <property type="term" value="C:microtubule associated complex"/>
    <property type="evidence" value="ECO:0007669"/>
    <property type="project" value="TreeGrafter"/>
</dbReference>
<dbReference type="InterPro" id="IPR027640">
    <property type="entry name" value="Kinesin-like_fam"/>
</dbReference>
<comment type="similarity">
    <text evidence="6">Belongs to the TRAFAC class myosin-kinesin ATPase superfamily. Kinesin family.</text>
</comment>
<feature type="domain" description="Kinesin motor" evidence="9">
    <location>
        <begin position="106"/>
        <end position="482"/>
    </location>
</feature>
<name>A0AB34J1U8_PRYPA</name>
<dbReference type="GO" id="GO:0005524">
    <property type="term" value="F:ATP binding"/>
    <property type="evidence" value="ECO:0007669"/>
    <property type="project" value="UniProtKB-UniRule"/>
</dbReference>
<dbReference type="SUPFAM" id="SSF52540">
    <property type="entry name" value="P-loop containing nucleoside triphosphate hydrolases"/>
    <property type="match status" value="1"/>
</dbReference>
<keyword evidence="5 7" id="KW-0175">Coiled coil</keyword>
<feature type="region of interest" description="Disordered" evidence="8">
    <location>
        <begin position="714"/>
        <end position="778"/>
    </location>
</feature>
<keyword evidence="3 6" id="KW-0547">Nucleotide-binding</keyword>
<feature type="region of interest" description="Disordered" evidence="8">
    <location>
        <begin position="989"/>
        <end position="1045"/>
    </location>
</feature>
<dbReference type="GO" id="GO:0051231">
    <property type="term" value="P:spindle elongation"/>
    <property type="evidence" value="ECO:0007669"/>
    <property type="project" value="TreeGrafter"/>
</dbReference>
<feature type="coiled-coil region" evidence="7">
    <location>
        <begin position="517"/>
        <end position="609"/>
    </location>
</feature>
<evidence type="ECO:0000256" key="6">
    <source>
        <dbReference type="PROSITE-ProRule" id="PRU00283"/>
    </source>
</evidence>
<dbReference type="Pfam" id="PF00225">
    <property type="entry name" value="Kinesin"/>
    <property type="match status" value="1"/>
</dbReference>
<keyword evidence="6" id="KW-0505">Motor protein</keyword>
<comment type="subcellular location">
    <subcellularLocation>
        <location evidence="1">Cytoplasm</location>
    </subcellularLocation>
</comment>